<evidence type="ECO:0000256" key="5">
    <source>
        <dbReference type="ARBA" id="ARBA00022723"/>
    </source>
</evidence>
<keyword evidence="3 10" id="KW-0285">Flavoprotein</keyword>
<accession>A0A4Q7MQ61</accession>
<dbReference type="RefSeq" id="WP_130543251.1">
    <property type="nucleotide sequence ID" value="NZ_CP042431.1"/>
</dbReference>
<dbReference type="Gene3D" id="3.10.520.10">
    <property type="entry name" value="ApbE-like domains"/>
    <property type="match status" value="1"/>
</dbReference>
<evidence type="ECO:0000256" key="1">
    <source>
        <dbReference type="ARBA" id="ARBA00011955"/>
    </source>
</evidence>
<organism evidence="12 13">
    <name type="scientific">Pseudobacter ginsenosidimutans</name>
    <dbReference type="NCBI Taxonomy" id="661488"/>
    <lineage>
        <taxon>Bacteria</taxon>
        <taxon>Pseudomonadati</taxon>
        <taxon>Bacteroidota</taxon>
        <taxon>Chitinophagia</taxon>
        <taxon>Chitinophagales</taxon>
        <taxon>Chitinophagaceae</taxon>
        <taxon>Pseudobacter</taxon>
    </lineage>
</organism>
<dbReference type="PANTHER" id="PTHR30040">
    <property type="entry name" value="THIAMINE BIOSYNTHESIS LIPOPROTEIN APBE"/>
    <property type="match status" value="1"/>
</dbReference>
<dbReference type="InterPro" id="IPR024932">
    <property type="entry name" value="ApbE"/>
</dbReference>
<comment type="cofactor">
    <cofactor evidence="11">
        <name>Mg(2+)</name>
        <dbReference type="ChEBI" id="CHEBI:18420"/>
    </cofactor>
    <cofactor evidence="11">
        <name>Mn(2+)</name>
        <dbReference type="ChEBI" id="CHEBI:29035"/>
    </cofactor>
    <text evidence="11">Magnesium. Can also use manganese.</text>
</comment>
<feature type="binding site" evidence="11">
    <location>
        <position position="165"/>
    </location>
    <ligand>
        <name>Mg(2+)</name>
        <dbReference type="ChEBI" id="CHEBI:18420"/>
    </ligand>
</feature>
<dbReference type="SUPFAM" id="SSF143631">
    <property type="entry name" value="ApbE-like"/>
    <property type="match status" value="1"/>
</dbReference>
<proteinExistence type="inferred from homology"/>
<evidence type="ECO:0000256" key="9">
    <source>
        <dbReference type="ARBA" id="ARBA00048540"/>
    </source>
</evidence>
<comment type="catalytic activity">
    <reaction evidence="9 10">
        <text>L-threonyl-[protein] + FAD = FMN-L-threonyl-[protein] + AMP + H(+)</text>
        <dbReference type="Rhea" id="RHEA:36847"/>
        <dbReference type="Rhea" id="RHEA-COMP:11060"/>
        <dbReference type="Rhea" id="RHEA-COMP:11061"/>
        <dbReference type="ChEBI" id="CHEBI:15378"/>
        <dbReference type="ChEBI" id="CHEBI:30013"/>
        <dbReference type="ChEBI" id="CHEBI:57692"/>
        <dbReference type="ChEBI" id="CHEBI:74257"/>
        <dbReference type="ChEBI" id="CHEBI:456215"/>
        <dbReference type="EC" id="2.7.1.180"/>
    </reaction>
</comment>
<keyword evidence="12" id="KW-0449">Lipoprotein</keyword>
<keyword evidence="7 10" id="KW-0460">Magnesium</keyword>
<feature type="binding site" evidence="11">
    <location>
        <position position="283"/>
    </location>
    <ligand>
        <name>Mg(2+)</name>
        <dbReference type="ChEBI" id="CHEBI:18420"/>
    </ligand>
</feature>
<protein>
    <recommendedName>
        <fullName evidence="2 10">FAD:protein FMN transferase</fullName>
        <ecNumber evidence="1 10">2.7.1.180</ecNumber>
    </recommendedName>
    <alternativeName>
        <fullName evidence="8 10">Flavin transferase</fullName>
    </alternativeName>
</protein>
<dbReference type="GO" id="GO:0016740">
    <property type="term" value="F:transferase activity"/>
    <property type="evidence" value="ECO:0007669"/>
    <property type="project" value="UniProtKB-UniRule"/>
</dbReference>
<keyword evidence="6 10" id="KW-0274">FAD</keyword>
<dbReference type="Proteomes" id="UP000293874">
    <property type="component" value="Unassembled WGS sequence"/>
</dbReference>
<dbReference type="PIRSF" id="PIRSF006268">
    <property type="entry name" value="ApbE"/>
    <property type="match status" value="1"/>
</dbReference>
<dbReference type="OrthoDB" id="9778595at2"/>
<sequence>MRPILILLLIACCLAGRQPREKQPWKLTGFAQGTSWHISYYATDSIIAQAAVDSILTKLDSSLSIYKPWSLITRFNQCKHSLEIDEHLANVVRASFTASRNTYGIFDITIQPVTQAWGFGPIKVTKMPDTLTISNLMQCVDVRYLSLQGSTLIKQRPCVSIDVNGIAQGYSVDVLAGFVESKGIADYMIEIGGEIRLKGLKYPGAKPMKIGIEAPAESEFEPSVMQRIICPADGAVTTSGSYRKFFESGGQKVSHIIDARTGFPARNELISVTVWAADAITADAYDNALMAMGLEKALQYLQQHPEMAAYFIYREKDGRIADTASTFFNKFMSVE</sequence>
<dbReference type="GO" id="GO:0046872">
    <property type="term" value="F:metal ion binding"/>
    <property type="evidence" value="ECO:0007669"/>
    <property type="project" value="UniProtKB-UniRule"/>
</dbReference>
<dbReference type="EC" id="2.7.1.180" evidence="1 10"/>
<dbReference type="Pfam" id="PF02424">
    <property type="entry name" value="ApbE"/>
    <property type="match status" value="1"/>
</dbReference>
<evidence type="ECO:0000313" key="13">
    <source>
        <dbReference type="Proteomes" id="UP000293874"/>
    </source>
</evidence>
<dbReference type="AlphaFoldDB" id="A0A4Q7MQ61"/>
<evidence type="ECO:0000256" key="7">
    <source>
        <dbReference type="ARBA" id="ARBA00022842"/>
    </source>
</evidence>
<evidence type="ECO:0000256" key="3">
    <source>
        <dbReference type="ARBA" id="ARBA00022630"/>
    </source>
</evidence>
<dbReference type="InterPro" id="IPR003374">
    <property type="entry name" value="ApbE-like_sf"/>
</dbReference>
<evidence type="ECO:0000256" key="11">
    <source>
        <dbReference type="PIRSR" id="PIRSR006268-2"/>
    </source>
</evidence>
<reference evidence="12 13" key="1">
    <citation type="submission" date="2019-02" db="EMBL/GenBank/DDBJ databases">
        <title>Genomic Encyclopedia of Type Strains, Phase IV (KMG-IV): sequencing the most valuable type-strain genomes for metagenomic binning, comparative biology and taxonomic classification.</title>
        <authorList>
            <person name="Goeker M."/>
        </authorList>
    </citation>
    <scope>NUCLEOTIDE SEQUENCE [LARGE SCALE GENOMIC DNA]</scope>
    <source>
        <strain evidence="12 13">DSM 18116</strain>
    </source>
</reference>
<keyword evidence="4 10" id="KW-0808">Transferase</keyword>
<evidence type="ECO:0000256" key="4">
    <source>
        <dbReference type="ARBA" id="ARBA00022679"/>
    </source>
</evidence>
<evidence type="ECO:0000256" key="8">
    <source>
        <dbReference type="ARBA" id="ARBA00031306"/>
    </source>
</evidence>
<evidence type="ECO:0000256" key="2">
    <source>
        <dbReference type="ARBA" id="ARBA00016337"/>
    </source>
</evidence>
<dbReference type="PANTHER" id="PTHR30040:SF2">
    <property type="entry name" value="FAD:PROTEIN FMN TRANSFERASE"/>
    <property type="match status" value="1"/>
</dbReference>
<evidence type="ECO:0000256" key="6">
    <source>
        <dbReference type="ARBA" id="ARBA00022827"/>
    </source>
</evidence>
<dbReference type="EMBL" id="SGXA01000003">
    <property type="protein sequence ID" value="RZS68869.1"/>
    <property type="molecule type" value="Genomic_DNA"/>
</dbReference>
<comment type="similarity">
    <text evidence="10">Belongs to the ApbE family.</text>
</comment>
<gene>
    <name evidence="12" type="ORF">EV199_4693</name>
</gene>
<keyword evidence="5 10" id="KW-0479">Metal-binding</keyword>
<comment type="caution">
    <text evidence="12">The sequence shown here is derived from an EMBL/GenBank/DDBJ whole genome shotgun (WGS) entry which is preliminary data.</text>
</comment>
<name>A0A4Q7MQ61_9BACT</name>
<keyword evidence="13" id="KW-1185">Reference proteome</keyword>
<evidence type="ECO:0000256" key="10">
    <source>
        <dbReference type="PIRNR" id="PIRNR006268"/>
    </source>
</evidence>
<evidence type="ECO:0000313" key="12">
    <source>
        <dbReference type="EMBL" id="RZS68869.1"/>
    </source>
</evidence>